<reference evidence="1" key="1">
    <citation type="submission" date="2021-01" db="UniProtKB">
        <authorList>
            <consortium name="EnsemblPlants"/>
        </authorList>
    </citation>
    <scope>IDENTIFICATION</scope>
</reference>
<keyword evidence="2" id="KW-1185">Reference proteome</keyword>
<organism evidence="1 2">
    <name type="scientific">Kalanchoe fedtschenkoi</name>
    <name type="common">Lavender scallops</name>
    <name type="synonym">South American air plant</name>
    <dbReference type="NCBI Taxonomy" id="63787"/>
    <lineage>
        <taxon>Eukaryota</taxon>
        <taxon>Viridiplantae</taxon>
        <taxon>Streptophyta</taxon>
        <taxon>Embryophyta</taxon>
        <taxon>Tracheophyta</taxon>
        <taxon>Spermatophyta</taxon>
        <taxon>Magnoliopsida</taxon>
        <taxon>eudicotyledons</taxon>
        <taxon>Gunneridae</taxon>
        <taxon>Pentapetalae</taxon>
        <taxon>Saxifragales</taxon>
        <taxon>Crassulaceae</taxon>
        <taxon>Kalanchoe</taxon>
    </lineage>
</organism>
<evidence type="ECO:0000313" key="1">
    <source>
        <dbReference type="EnsemblPlants" id="Kaladp0055s0538.1.v1.1.CDS.1"/>
    </source>
</evidence>
<dbReference type="InterPro" id="IPR003428">
    <property type="entry name" value="MAM33"/>
</dbReference>
<dbReference type="Proteomes" id="UP000594263">
    <property type="component" value="Unplaced"/>
</dbReference>
<dbReference type="Pfam" id="PF02330">
    <property type="entry name" value="MAM33"/>
    <property type="match status" value="1"/>
</dbReference>
<dbReference type="Gramene" id="Kaladp0055s0538.1.v1.1">
    <property type="protein sequence ID" value="Kaladp0055s0538.1.v1.1.CDS.1"/>
    <property type="gene ID" value="Kaladp0055s0538.v1.1"/>
</dbReference>
<dbReference type="GO" id="GO:0005759">
    <property type="term" value="C:mitochondrial matrix"/>
    <property type="evidence" value="ECO:0007669"/>
    <property type="project" value="InterPro"/>
</dbReference>
<dbReference type="InterPro" id="IPR036561">
    <property type="entry name" value="MAM33_sf"/>
</dbReference>
<proteinExistence type="predicted"/>
<accession>A0A7N0U6L7</accession>
<dbReference type="OMA" id="ALMKVCI"/>
<sequence>MVRARQALRSGCDLLKILRSEISQEVAADRFNVQSLSGSIDQFAIEHDSGDSQDVVLRRKSDSGEEVVVSALLSREVVSSDEDSNVLPREALMKVCVRKPGLSSILQFNCGVFHHLNGPEMYLSDVFLLPSAATVGSVYKGPDYETLDTELQKRLLGFLKERGIDEGFSSWLLHYLHRKEQGQYVNWLQKIESFVAPASEGE</sequence>
<dbReference type="SUPFAM" id="SSF54529">
    <property type="entry name" value="Mitochondrial glycoprotein MAM33-like"/>
    <property type="match status" value="1"/>
</dbReference>
<dbReference type="AlphaFoldDB" id="A0A7N0U6L7"/>
<dbReference type="PANTHER" id="PTHR10826:SF1">
    <property type="entry name" value="COMPLEMENT COMPONENT 1 Q SUBCOMPONENT-BINDING PROTEIN, MITOCHONDRIAL"/>
    <property type="match status" value="1"/>
</dbReference>
<evidence type="ECO:0000313" key="2">
    <source>
        <dbReference type="Proteomes" id="UP000594263"/>
    </source>
</evidence>
<name>A0A7N0U6L7_KALFE</name>
<dbReference type="EnsemblPlants" id="Kaladp0055s0538.1.v1.1">
    <property type="protein sequence ID" value="Kaladp0055s0538.1.v1.1.CDS.1"/>
    <property type="gene ID" value="Kaladp0055s0538.v1.1"/>
</dbReference>
<dbReference type="PANTHER" id="PTHR10826">
    <property type="entry name" value="COMPLEMENT COMPONENT 1"/>
    <property type="match status" value="1"/>
</dbReference>
<protein>
    <recommendedName>
        <fullName evidence="3">Mitochondrial glycoprotein</fullName>
    </recommendedName>
</protein>
<evidence type="ECO:0008006" key="3">
    <source>
        <dbReference type="Google" id="ProtNLM"/>
    </source>
</evidence>
<dbReference type="Gene3D" id="3.10.280.10">
    <property type="entry name" value="Mitochondrial glycoprotein"/>
    <property type="match status" value="1"/>
</dbReference>